<keyword evidence="9" id="KW-0902">Two-component regulatory system</keyword>
<dbReference type="Gene3D" id="1.10.287.130">
    <property type="match status" value="1"/>
</dbReference>
<keyword evidence="12" id="KW-0067">ATP-binding</keyword>
<keyword evidence="8" id="KW-1133">Transmembrane helix</keyword>
<organism evidence="12 13">
    <name type="scientific">Paucibacter sediminis</name>
    <dbReference type="NCBI Taxonomy" id="3019553"/>
    <lineage>
        <taxon>Bacteria</taxon>
        <taxon>Pseudomonadati</taxon>
        <taxon>Pseudomonadota</taxon>
        <taxon>Betaproteobacteria</taxon>
        <taxon>Burkholderiales</taxon>
        <taxon>Sphaerotilaceae</taxon>
        <taxon>Roseateles</taxon>
    </lineage>
</organism>
<dbReference type="PRINTS" id="PR00344">
    <property type="entry name" value="BCTRLSENSOR"/>
</dbReference>
<dbReference type="InterPro" id="IPR050428">
    <property type="entry name" value="TCS_sensor_his_kinase"/>
</dbReference>
<dbReference type="InterPro" id="IPR004358">
    <property type="entry name" value="Sig_transdc_His_kin-like_C"/>
</dbReference>
<name>A0AA95NNC8_9BURK</name>
<dbReference type="PROSITE" id="PS50109">
    <property type="entry name" value="HIS_KIN"/>
    <property type="match status" value="1"/>
</dbReference>
<sequence>MRLKRWLARMREPSVLRRLVVAQVVLVLALWLGLIAFAINDAVRDTSVFDSGHRFESIIAVTEALQDQPEQLQRVLQQIDLFQRLENGADDLPQLRMAMTVWRGAELVYASPGEPGAIPSPPGDGMQWVEGQGQRWRALTKQSQRSNVRVTLMLPGSATNVLLTLSSKGLLVLPLLISLPLLVLPAWISVRIALRPWRRVSHEIALRGAGDLSPLQFTPQHRELRPMLSAVNALLKRVQQGLQRERSFIADAAHELRTPLAAMRVHAEALQGRHQDDAQSQAWLQGMLRSEARATRLVGQLLALMRSDAAAQPPQRLALDELLQDRLAALDLLASSKGLELDCEAEAGLRVFGEHEGLASMLDNLTENAIKYSPPGGHLLIRLRREGQEALLEFHDQGPGIPEPWRERVFDRFFRVPDQAQQGSGLGLAIVRSVVLGLGGSIGLGDSALLPGPGGTPGLCVRVRLPLG</sequence>
<reference evidence="12" key="1">
    <citation type="submission" date="2023-01" db="EMBL/GenBank/DDBJ databases">
        <title>Whole genome sequence of Paucibacter sp. S2-9 isolated from pond sediment.</title>
        <authorList>
            <person name="Jung J.Y."/>
        </authorList>
    </citation>
    <scope>NUCLEOTIDE SEQUENCE</scope>
    <source>
        <strain evidence="12">S2-9</strain>
    </source>
</reference>
<dbReference type="GO" id="GO:0005524">
    <property type="term" value="F:ATP binding"/>
    <property type="evidence" value="ECO:0007669"/>
    <property type="project" value="UniProtKB-KW"/>
</dbReference>
<keyword evidence="12" id="KW-0547">Nucleotide-binding</keyword>
<dbReference type="InterPro" id="IPR003661">
    <property type="entry name" value="HisK_dim/P_dom"/>
</dbReference>
<dbReference type="PANTHER" id="PTHR45436">
    <property type="entry name" value="SENSOR HISTIDINE KINASE YKOH"/>
    <property type="match status" value="1"/>
</dbReference>
<evidence type="ECO:0000256" key="2">
    <source>
        <dbReference type="ARBA" id="ARBA00004141"/>
    </source>
</evidence>
<keyword evidence="10" id="KW-0472">Membrane</keyword>
<dbReference type="InterPro" id="IPR003594">
    <property type="entry name" value="HATPase_dom"/>
</dbReference>
<dbReference type="KEGG" id="pais:PFX98_05805"/>
<dbReference type="CDD" id="cd00075">
    <property type="entry name" value="HATPase"/>
    <property type="match status" value="1"/>
</dbReference>
<dbReference type="CDD" id="cd00082">
    <property type="entry name" value="HisKA"/>
    <property type="match status" value="1"/>
</dbReference>
<gene>
    <name evidence="12" type="ORF">PFX98_05805</name>
</gene>
<dbReference type="Proteomes" id="UP001177769">
    <property type="component" value="Chromosome"/>
</dbReference>
<evidence type="ECO:0000256" key="8">
    <source>
        <dbReference type="ARBA" id="ARBA00022989"/>
    </source>
</evidence>
<evidence type="ECO:0000259" key="11">
    <source>
        <dbReference type="PROSITE" id="PS50109"/>
    </source>
</evidence>
<keyword evidence="7" id="KW-0418">Kinase</keyword>
<dbReference type="GO" id="GO:0000155">
    <property type="term" value="F:phosphorelay sensor kinase activity"/>
    <property type="evidence" value="ECO:0007669"/>
    <property type="project" value="InterPro"/>
</dbReference>
<accession>A0AA95NNC8</accession>
<dbReference type="SUPFAM" id="SSF55874">
    <property type="entry name" value="ATPase domain of HSP90 chaperone/DNA topoisomerase II/histidine kinase"/>
    <property type="match status" value="1"/>
</dbReference>
<dbReference type="SMART" id="SM00388">
    <property type="entry name" value="HisKA"/>
    <property type="match status" value="1"/>
</dbReference>
<evidence type="ECO:0000256" key="6">
    <source>
        <dbReference type="ARBA" id="ARBA00022692"/>
    </source>
</evidence>
<protein>
    <recommendedName>
        <fullName evidence="3">histidine kinase</fullName>
        <ecNumber evidence="3">2.7.13.3</ecNumber>
    </recommendedName>
</protein>
<evidence type="ECO:0000256" key="4">
    <source>
        <dbReference type="ARBA" id="ARBA00022553"/>
    </source>
</evidence>
<dbReference type="Pfam" id="PF02518">
    <property type="entry name" value="HATPase_c"/>
    <property type="match status" value="1"/>
</dbReference>
<evidence type="ECO:0000313" key="13">
    <source>
        <dbReference type="Proteomes" id="UP001177769"/>
    </source>
</evidence>
<evidence type="ECO:0000256" key="3">
    <source>
        <dbReference type="ARBA" id="ARBA00012438"/>
    </source>
</evidence>
<evidence type="ECO:0000313" key="12">
    <source>
        <dbReference type="EMBL" id="WIT13121.1"/>
    </source>
</evidence>
<dbReference type="GO" id="GO:0005886">
    <property type="term" value="C:plasma membrane"/>
    <property type="evidence" value="ECO:0007669"/>
    <property type="project" value="TreeGrafter"/>
</dbReference>
<keyword evidence="6" id="KW-0812">Transmembrane</keyword>
<dbReference type="SMART" id="SM00387">
    <property type="entry name" value="HATPase_c"/>
    <property type="match status" value="1"/>
</dbReference>
<evidence type="ECO:0000256" key="7">
    <source>
        <dbReference type="ARBA" id="ARBA00022777"/>
    </source>
</evidence>
<dbReference type="SUPFAM" id="SSF47384">
    <property type="entry name" value="Homodimeric domain of signal transducing histidine kinase"/>
    <property type="match status" value="1"/>
</dbReference>
<dbReference type="PANTHER" id="PTHR45436:SF15">
    <property type="entry name" value="SENSOR HISTIDINE KINASE CUSS"/>
    <property type="match status" value="1"/>
</dbReference>
<dbReference type="AlphaFoldDB" id="A0AA95NNC8"/>
<dbReference type="InterPro" id="IPR036097">
    <property type="entry name" value="HisK_dim/P_sf"/>
</dbReference>
<proteinExistence type="predicted"/>
<dbReference type="EC" id="2.7.13.3" evidence="3"/>
<dbReference type="EMBL" id="CP116346">
    <property type="protein sequence ID" value="WIT13121.1"/>
    <property type="molecule type" value="Genomic_DNA"/>
</dbReference>
<dbReference type="InterPro" id="IPR005467">
    <property type="entry name" value="His_kinase_dom"/>
</dbReference>
<keyword evidence="5" id="KW-0808">Transferase</keyword>
<evidence type="ECO:0000256" key="1">
    <source>
        <dbReference type="ARBA" id="ARBA00000085"/>
    </source>
</evidence>
<dbReference type="InterPro" id="IPR036890">
    <property type="entry name" value="HATPase_C_sf"/>
</dbReference>
<evidence type="ECO:0000256" key="10">
    <source>
        <dbReference type="ARBA" id="ARBA00023136"/>
    </source>
</evidence>
<dbReference type="Gene3D" id="3.30.565.10">
    <property type="entry name" value="Histidine kinase-like ATPase, C-terminal domain"/>
    <property type="match status" value="1"/>
</dbReference>
<dbReference type="RefSeq" id="WP_285234231.1">
    <property type="nucleotide sequence ID" value="NZ_CP116346.1"/>
</dbReference>
<comment type="catalytic activity">
    <reaction evidence="1">
        <text>ATP + protein L-histidine = ADP + protein N-phospho-L-histidine.</text>
        <dbReference type="EC" id="2.7.13.3"/>
    </reaction>
</comment>
<keyword evidence="13" id="KW-1185">Reference proteome</keyword>
<evidence type="ECO:0000256" key="5">
    <source>
        <dbReference type="ARBA" id="ARBA00022679"/>
    </source>
</evidence>
<evidence type="ECO:0000256" key="9">
    <source>
        <dbReference type="ARBA" id="ARBA00023012"/>
    </source>
</evidence>
<feature type="domain" description="Histidine kinase" evidence="11">
    <location>
        <begin position="251"/>
        <end position="468"/>
    </location>
</feature>
<dbReference type="Pfam" id="PF00512">
    <property type="entry name" value="HisKA"/>
    <property type="match status" value="1"/>
</dbReference>
<comment type="subcellular location">
    <subcellularLocation>
        <location evidence="2">Membrane</location>
        <topology evidence="2">Multi-pass membrane protein</topology>
    </subcellularLocation>
</comment>
<keyword evidence="4" id="KW-0597">Phosphoprotein</keyword>